<feature type="region of interest" description="Disordered" evidence="1">
    <location>
        <begin position="49"/>
        <end position="87"/>
    </location>
</feature>
<dbReference type="PATRIC" id="fig|1262449.3.peg.1126"/>
<evidence type="ECO:0000313" key="6">
    <source>
        <dbReference type="Proteomes" id="UP000030905"/>
    </source>
</evidence>
<keyword evidence="2" id="KW-0472">Membrane</keyword>
<proteinExistence type="predicted"/>
<evidence type="ECO:0000313" key="4">
    <source>
        <dbReference type="EMBL" id="KRU11254.1"/>
    </source>
</evidence>
<keyword evidence="2" id="KW-0812">Transmembrane</keyword>
<dbReference type="Proteomes" id="UP000030905">
    <property type="component" value="Chromosome"/>
</dbReference>
<dbReference type="AlphaFoldDB" id="A0A0H3J9H8"/>
<evidence type="ECO:0000313" key="5">
    <source>
        <dbReference type="Proteomes" id="UP000028042"/>
    </source>
</evidence>
<name>A0A0H3J9H8_CLOPA</name>
<evidence type="ECO:0000256" key="1">
    <source>
        <dbReference type="SAM" id="MobiDB-lite"/>
    </source>
</evidence>
<sequence>MGKPSIFSNQYRSEMRKRRNRIILTIIAVIIVVVVGIIVISNNWTKNNSDVKNISQGSSNKNQNTAVNKDASKIDEKQNSDKKQEEKSEKIFTVNIADGKVLNIKYDDSSNVKKITNIQNQDSDIDFNINPSGTFAVAYEKSKQSLTLINANGTSSDITNTSYTSSNGKVFTKDSILAQKNNYIWQQLPKFIDDENIAYISQLPWLNKANKYIWKYNIKDKTNTNTNITGENIQINNIVNGKGLEVIVDNITGYLKGDGSLSN</sequence>
<feature type="compositionally biased region" description="Basic and acidic residues" evidence="1">
    <location>
        <begin position="70"/>
        <end position="87"/>
    </location>
</feature>
<dbReference type="RefSeq" id="WP_003442642.1">
    <property type="nucleotide sequence ID" value="NZ_ANZB01000003.1"/>
</dbReference>
<dbReference type="KEGG" id="cpat:CLPA_c26810"/>
<dbReference type="EMBL" id="JPGY02000001">
    <property type="protein sequence ID" value="KRU11254.1"/>
    <property type="molecule type" value="Genomic_DNA"/>
</dbReference>
<protein>
    <submittedName>
        <fullName evidence="3">Uncharacterized protein</fullName>
    </submittedName>
</protein>
<dbReference type="EMBL" id="CP009268">
    <property type="protein sequence ID" value="AJA52736.1"/>
    <property type="molecule type" value="Genomic_DNA"/>
</dbReference>
<dbReference type="eggNOG" id="ENOG5032S5I">
    <property type="taxonomic scope" value="Bacteria"/>
</dbReference>
<reference evidence="4 5" key="3">
    <citation type="journal article" name="Genome Announc.">
        <title>Improved Draft Genome Sequence of Clostridium pasteurianum Strain ATCC 6013 (DSM 525) Using a Hybrid Next-Generation Sequencing Approach.</title>
        <authorList>
            <person name="Pyne M.E."/>
            <person name="Utturkar S."/>
            <person name="Brown S.D."/>
            <person name="Moo-Young M."/>
            <person name="Chung D.A."/>
            <person name="Chou C.P."/>
        </authorList>
    </citation>
    <scope>NUCLEOTIDE SEQUENCE [LARGE SCALE GENOMIC DNA]</scope>
    <source>
        <strain evidence="4 5">ATCC 6013</strain>
    </source>
</reference>
<accession>A0A0H3J9H8</accession>
<keyword evidence="6" id="KW-1185">Reference proteome</keyword>
<dbReference type="Proteomes" id="UP000028042">
    <property type="component" value="Unassembled WGS sequence"/>
</dbReference>
<feature type="compositionally biased region" description="Polar residues" evidence="1">
    <location>
        <begin position="49"/>
        <end position="67"/>
    </location>
</feature>
<dbReference type="KEGG" id="cpae:CPAST_c26810"/>
<reference evidence="3 6" key="1">
    <citation type="journal article" date="2015" name="Genome Announc.">
        <title>Complete Genome Sequence of the Nitrogen-Fixing and Solvent-Producing Clostridium pasteurianum DSM 525.</title>
        <authorList>
            <person name="Poehlein A."/>
            <person name="Grosse-Honebrink A."/>
            <person name="Zhang Y."/>
            <person name="Minton N.P."/>
            <person name="Daniel R."/>
        </authorList>
    </citation>
    <scope>NUCLEOTIDE SEQUENCE [LARGE SCALE GENOMIC DNA]</scope>
    <source>
        <strain evidence="3">DSM 525</strain>
        <strain evidence="6">DSM 525 / ATCC 6013</strain>
    </source>
</reference>
<gene>
    <name evidence="3" type="ORF">CLPA_c26810</name>
    <name evidence="4" type="ORF">CP6013_00501</name>
</gene>
<feature type="transmembrane region" description="Helical" evidence="2">
    <location>
        <begin position="21"/>
        <end position="40"/>
    </location>
</feature>
<evidence type="ECO:0000313" key="3">
    <source>
        <dbReference type="EMBL" id="AJA52736.1"/>
    </source>
</evidence>
<keyword evidence="2" id="KW-1133">Transmembrane helix</keyword>
<dbReference type="GeneID" id="93074811"/>
<reference evidence="4" key="2">
    <citation type="submission" date="2015-10" db="EMBL/GenBank/DDBJ databases">
        <title>Improved Draft Genome Sequence of Clostridium pasteurianum Strain ATCC 6013 (DSM 525) Using a Hybrid Next-Generation Sequencing Approach.</title>
        <authorList>
            <person name="Pyne M.E."/>
            <person name="Utturkar S.M."/>
            <person name="Brown S.D."/>
            <person name="Moo-Young M."/>
            <person name="Chung D.A."/>
            <person name="Chou P.C."/>
        </authorList>
    </citation>
    <scope>NUCLEOTIDE SEQUENCE</scope>
    <source>
        <strain evidence="4">ATCC 6013</strain>
    </source>
</reference>
<evidence type="ECO:0000256" key="2">
    <source>
        <dbReference type="SAM" id="Phobius"/>
    </source>
</evidence>
<organism evidence="3 6">
    <name type="scientific">Clostridium pasteurianum DSM 525 = ATCC 6013</name>
    <dbReference type="NCBI Taxonomy" id="1262449"/>
    <lineage>
        <taxon>Bacteria</taxon>
        <taxon>Bacillati</taxon>
        <taxon>Bacillota</taxon>
        <taxon>Clostridia</taxon>
        <taxon>Eubacteriales</taxon>
        <taxon>Clostridiaceae</taxon>
        <taxon>Clostridium</taxon>
    </lineage>
</organism>